<gene>
    <name evidence="2" type="ORF">ACFQHK_14330</name>
</gene>
<keyword evidence="1" id="KW-0472">Membrane</keyword>
<protein>
    <recommendedName>
        <fullName evidence="4">GGDEF domain-containing protein</fullName>
    </recommendedName>
</protein>
<feature type="transmembrane region" description="Helical" evidence="1">
    <location>
        <begin position="6"/>
        <end position="27"/>
    </location>
</feature>
<keyword evidence="1" id="KW-1133">Transmembrane helix</keyword>
<dbReference type="Proteomes" id="UP001596406">
    <property type="component" value="Unassembled WGS sequence"/>
</dbReference>
<dbReference type="AlphaFoldDB" id="A0ABD5UBF3"/>
<sequence>MGLMLDAARVAAGINVVLLLVLISIWARNYRLVRSRLTLGSMVFAGFLLAENAVALYYYVAGPVMPTAAVRIMMILQLLEVVGISVLVYVTWQ</sequence>
<organism evidence="2 3">
    <name type="scientific">Halomarina ordinaria</name>
    <dbReference type="NCBI Taxonomy" id="3033939"/>
    <lineage>
        <taxon>Archaea</taxon>
        <taxon>Methanobacteriati</taxon>
        <taxon>Methanobacteriota</taxon>
        <taxon>Stenosarchaea group</taxon>
        <taxon>Halobacteria</taxon>
        <taxon>Halobacteriales</taxon>
        <taxon>Natronomonadaceae</taxon>
        <taxon>Halomarina</taxon>
    </lineage>
</organism>
<keyword evidence="1" id="KW-0812">Transmembrane</keyword>
<dbReference type="Pfam" id="PF26119">
    <property type="entry name" value="DUF8036"/>
    <property type="match status" value="1"/>
</dbReference>
<comment type="caution">
    <text evidence="2">The sequence shown here is derived from an EMBL/GenBank/DDBJ whole genome shotgun (WGS) entry which is preliminary data.</text>
</comment>
<dbReference type="RefSeq" id="WP_304449332.1">
    <property type="nucleotide sequence ID" value="NZ_JARRAH010000001.1"/>
</dbReference>
<proteinExistence type="predicted"/>
<reference evidence="2 3" key="1">
    <citation type="journal article" date="2019" name="Int. J. Syst. Evol. Microbiol.">
        <title>The Global Catalogue of Microorganisms (GCM) 10K type strain sequencing project: providing services to taxonomists for standard genome sequencing and annotation.</title>
        <authorList>
            <consortium name="The Broad Institute Genomics Platform"/>
            <consortium name="The Broad Institute Genome Sequencing Center for Infectious Disease"/>
            <person name="Wu L."/>
            <person name="Ma J."/>
        </authorList>
    </citation>
    <scope>NUCLEOTIDE SEQUENCE [LARGE SCALE GENOMIC DNA]</scope>
    <source>
        <strain evidence="2 3">PSRA2</strain>
    </source>
</reference>
<dbReference type="EMBL" id="JBHSXM010000001">
    <property type="protein sequence ID" value="MFC6837668.1"/>
    <property type="molecule type" value="Genomic_DNA"/>
</dbReference>
<evidence type="ECO:0000313" key="3">
    <source>
        <dbReference type="Proteomes" id="UP001596406"/>
    </source>
</evidence>
<dbReference type="InterPro" id="IPR058349">
    <property type="entry name" value="DUF8036"/>
</dbReference>
<name>A0ABD5UBF3_9EURY</name>
<evidence type="ECO:0000256" key="1">
    <source>
        <dbReference type="SAM" id="Phobius"/>
    </source>
</evidence>
<accession>A0ABD5UBF3</accession>
<keyword evidence="3" id="KW-1185">Reference proteome</keyword>
<evidence type="ECO:0000313" key="2">
    <source>
        <dbReference type="EMBL" id="MFC6837668.1"/>
    </source>
</evidence>
<feature type="transmembrane region" description="Helical" evidence="1">
    <location>
        <begin position="39"/>
        <end position="60"/>
    </location>
</feature>
<feature type="transmembrane region" description="Helical" evidence="1">
    <location>
        <begin position="72"/>
        <end position="92"/>
    </location>
</feature>
<evidence type="ECO:0008006" key="4">
    <source>
        <dbReference type="Google" id="ProtNLM"/>
    </source>
</evidence>